<evidence type="ECO:0000256" key="5">
    <source>
        <dbReference type="ARBA" id="ARBA00023002"/>
    </source>
</evidence>
<comment type="cofactor">
    <cofactor evidence="1 9">
        <name>Zn(2+)</name>
        <dbReference type="ChEBI" id="CHEBI:29105"/>
    </cofactor>
</comment>
<evidence type="ECO:0000256" key="4">
    <source>
        <dbReference type="ARBA" id="ARBA00022833"/>
    </source>
</evidence>
<evidence type="ECO:0000256" key="2">
    <source>
        <dbReference type="ARBA" id="ARBA00008072"/>
    </source>
</evidence>
<dbReference type="SUPFAM" id="SSF50129">
    <property type="entry name" value="GroES-like"/>
    <property type="match status" value="1"/>
</dbReference>
<evidence type="ECO:0000256" key="3">
    <source>
        <dbReference type="ARBA" id="ARBA00022723"/>
    </source>
</evidence>
<keyword evidence="3 9" id="KW-0479">Metal-binding</keyword>
<dbReference type="OMA" id="FETWYAM"/>
<dbReference type="InterPro" id="IPR045306">
    <property type="entry name" value="SDH-like"/>
</dbReference>
<evidence type="ECO:0000256" key="7">
    <source>
        <dbReference type="ARBA" id="ARBA00026132"/>
    </source>
</evidence>
<dbReference type="SUPFAM" id="SSF51735">
    <property type="entry name" value="NAD(P)-binding Rossmann-fold domains"/>
    <property type="match status" value="1"/>
</dbReference>
<dbReference type="InterPro" id="IPR013149">
    <property type="entry name" value="ADH-like_C"/>
</dbReference>
<keyword evidence="6" id="KW-0520">NAD</keyword>
<evidence type="ECO:0000313" key="11">
    <source>
        <dbReference type="Proteomes" id="UP000887565"/>
    </source>
</evidence>
<dbReference type="SMART" id="SM00829">
    <property type="entry name" value="PKS_ER"/>
    <property type="match status" value="1"/>
</dbReference>
<dbReference type="GO" id="GO:0006062">
    <property type="term" value="P:sorbitol catabolic process"/>
    <property type="evidence" value="ECO:0007669"/>
    <property type="project" value="TreeGrafter"/>
</dbReference>
<evidence type="ECO:0000256" key="1">
    <source>
        <dbReference type="ARBA" id="ARBA00001947"/>
    </source>
</evidence>
<dbReference type="Gene3D" id="3.90.180.10">
    <property type="entry name" value="Medium-chain alcohol dehydrogenases, catalytic domain"/>
    <property type="match status" value="1"/>
</dbReference>
<keyword evidence="11" id="KW-1185">Reference proteome</keyword>
<keyword evidence="5" id="KW-0560">Oxidoreductase</keyword>
<comment type="similarity">
    <text evidence="2 9">Belongs to the zinc-containing alcohol dehydrogenase family.</text>
</comment>
<dbReference type="InterPro" id="IPR036291">
    <property type="entry name" value="NAD(P)-bd_dom_sf"/>
</dbReference>
<evidence type="ECO:0000313" key="12">
    <source>
        <dbReference type="WBParaSite" id="nRc.2.0.1.t09761-RA"/>
    </source>
</evidence>
<accession>A0A915I7B7</accession>
<dbReference type="Pfam" id="PF00107">
    <property type="entry name" value="ADH_zinc_N"/>
    <property type="match status" value="1"/>
</dbReference>
<evidence type="ECO:0000256" key="8">
    <source>
        <dbReference type="ARBA" id="ARBA00032485"/>
    </source>
</evidence>
<evidence type="ECO:0000256" key="6">
    <source>
        <dbReference type="ARBA" id="ARBA00023027"/>
    </source>
</evidence>
<dbReference type="AlphaFoldDB" id="A0A915I7B7"/>
<reference evidence="12" key="1">
    <citation type="submission" date="2022-11" db="UniProtKB">
        <authorList>
            <consortium name="WormBaseParasite"/>
        </authorList>
    </citation>
    <scope>IDENTIFICATION</scope>
</reference>
<protein>
    <recommendedName>
        <fullName evidence="7">Sorbitol dehydrogenase</fullName>
    </recommendedName>
    <alternativeName>
        <fullName evidence="8">Polyol dehydrogenase</fullName>
    </alternativeName>
</protein>
<dbReference type="Proteomes" id="UP000887565">
    <property type="component" value="Unplaced"/>
</dbReference>
<evidence type="ECO:0000256" key="9">
    <source>
        <dbReference type="RuleBase" id="RU361277"/>
    </source>
</evidence>
<dbReference type="InterPro" id="IPR002328">
    <property type="entry name" value="ADH_Zn_CS"/>
</dbReference>
<keyword evidence="4 9" id="KW-0862">Zinc</keyword>
<feature type="domain" description="Enoyl reductase (ER)" evidence="10">
    <location>
        <begin position="14"/>
        <end position="348"/>
    </location>
</feature>
<organism evidence="11 12">
    <name type="scientific">Romanomermis culicivorax</name>
    <name type="common">Nematode worm</name>
    <dbReference type="NCBI Taxonomy" id="13658"/>
    <lineage>
        <taxon>Eukaryota</taxon>
        <taxon>Metazoa</taxon>
        <taxon>Ecdysozoa</taxon>
        <taxon>Nematoda</taxon>
        <taxon>Enoplea</taxon>
        <taxon>Dorylaimia</taxon>
        <taxon>Mermithida</taxon>
        <taxon>Mermithoidea</taxon>
        <taxon>Mermithidae</taxon>
        <taxon>Romanomermis</taxon>
    </lineage>
</organism>
<name>A0A915I7B7_ROMCU</name>
<dbReference type="GO" id="GO:0008270">
    <property type="term" value="F:zinc ion binding"/>
    <property type="evidence" value="ECO:0007669"/>
    <property type="project" value="InterPro"/>
</dbReference>
<dbReference type="InterPro" id="IPR011032">
    <property type="entry name" value="GroES-like_sf"/>
</dbReference>
<dbReference type="GO" id="GO:0003939">
    <property type="term" value="F:L-iditol 2-dehydrogenase (NAD+) activity"/>
    <property type="evidence" value="ECO:0007669"/>
    <property type="project" value="TreeGrafter"/>
</dbReference>
<dbReference type="Pfam" id="PF08240">
    <property type="entry name" value="ADH_N"/>
    <property type="match status" value="1"/>
</dbReference>
<sequence>MNLSDNLSLVLKKKLDLILEVRKIPEVGSQDVLVGVESVGICGSDVHYWQRGYIGQFILKSPMVLGHETSGRVVSIGSKVKHLSPGDRVALEVGVPCRLCQFCKIGSYNVCPDIKFCATPPIDGTLCRYFAHPADMCFKLPDHVTYEEGAMLEPLSVAVSACTKSRVTFGQTIFVSGAGPIGLLTLLTCKAAGVDKVCISDIDAGRLKFAAKLGADVTYLTNPTMMAQENATNVAKSLGRQADVSIECSGAENALQTCIFVTKPGGIVQAVGFGNDLVNVPMSDIISRDIRLQGGFRYANCYPTALALVSSGKVDVKALITHHFPLEQASEAFQTAHDPKSGSVKVMIKCSK</sequence>
<dbReference type="InterPro" id="IPR013154">
    <property type="entry name" value="ADH-like_N"/>
</dbReference>
<proteinExistence type="inferred from homology"/>
<evidence type="ECO:0000259" key="10">
    <source>
        <dbReference type="SMART" id="SM00829"/>
    </source>
</evidence>
<dbReference type="PANTHER" id="PTHR43161:SF9">
    <property type="entry name" value="SORBITOL DEHYDROGENASE"/>
    <property type="match status" value="1"/>
</dbReference>
<dbReference type="InterPro" id="IPR020843">
    <property type="entry name" value="ER"/>
</dbReference>
<dbReference type="FunFam" id="3.40.50.720:FF:000068">
    <property type="entry name" value="Sorbitol dehydrogenase"/>
    <property type="match status" value="1"/>
</dbReference>
<dbReference type="PANTHER" id="PTHR43161">
    <property type="entry name" value="SORBITOL DEHYDROGENASE"/>
    <property type="match status" value="1"/>
</dbReference>
<dbReference type="WBParaSite" id="nRc.2.0.1.t09761-RA">
    <property type="protein sequence ID" value="nRc.2.0.1.t09761-RA"/>
    <property type="gene ID" value="nRc.2.0.1.g09761"/>
</dbReference>
<dbReference type="PROSITE" id="PS00059">
    <property type="entry name" value="ADH_ZINC"/>
    <property type="match status" value="1"/>
</dbReference>
<dbReference type="Gene3D" id="3.40.50.720">
    <property type="entry name" value="NAD(P)-binding Rossmann-like Domain"/>
    <property type="match status" value="1"/>
</dbReference>
<dbReference type="CDD" id="cd05285">
    <property type="entry name" value="sorbitol_DH"/>
    <property type="match status" value="1"/>
</dbReference>